<dbReference type="RefSeq" id="WP_052217257.1">
    <property type="nucleotide sequence ID" value="NZ_LGTE01000006.1"/>
</dbReference>
<evidence type="ECO:0000256" key="7">
    <source>
        <dbReference type="PROSITE-ProRule" id="PRU01240"/>
    </source>
</evidence>
<dbReference type="Pfam" id="PF22148">
    <property type="entry name" value="Fervidolysin_NPro-like"/>
    <property type="match status" value="1"/>
</dbReference>
<evidence type="ECO:0000256" key="8">
    <source>
        <dbReference type="RuleBase" id="RU003355"/>
    </source>
</evidence>
<evidence type="ECO:0000256" key="1">
    <source>
        <dbReference type="ARBA" id="ARBA00004613"/>
    </source>
</evidence>
<evidence type="ECO:0000256" key="5">
    <source>
        <dbReference type="ARBA" id="ARBA00022801"/>
    </source>
</evidence>
<dbReference type="InterPro" id="IPR023827">
    <property type="entry name" value="Peptidase_S8_Asp-AS"/>
</dbReference>
<dbReference type="PROSITE" id="PS00136">
    <property type="entry name" value="SUBTILASE_ASP"/>
    <property type="match status" value="1"/>
</dbReference>
<dbReference type="PROSITE" id="PS51892">
    <property type="entry name" value="SUBTILASE"/>
    <property type="match status" value="1"/>
</dbReference>
<feature type="active site" description="Charge relay system" evidence="7">
    <location>
        <position position="187"/>
    </location>
</feature>
<keyword evidence="12" id="KW-1185">Reference proteome</keyword>
<name>A0A0L6W3J7_9FIRM</name>
<dbReference type="CDD" id="cd07484">
    <property type="entry name" value="Peptidases_S8_Thermitase_like"/>
    <property type="match status" value="1"/>
</dbReference>
<dbReference type="SUPFAM" id="SSF52743">
    <property type="entry name" value="Subtilisin-like"/>
    <property type="match status" value="1"/>
</dbReference>
<evidence type="ECO:0000256" key="2">
    <source>
        <dbReference type="ARBA" id="ARBA00011073"/>
    </source>
</evidence>
<dbReference type="Pfam" id="PF17957">
    <property type="entry name" value="Big_7"/>
    <property type="match status" value="3"/>
</dbReference>
<gene>
    <name evidence="11" type="ORF">Tfer_1176</name>
</gene>
<feature type="domain" description="Peptidase S8/S53" evidence="9">
    <location>
        <begin position="179"/>
        <end position="437"/>
    </location>
</feature>
<dbReference type="InterPro" id="IPR022398">
    <property type="entry name" value="Peptidase_S8_His-AS"/>
</dbReference>
<dbReference type="Gene3D" id="3.40.50.200">
    <property type="entry name" value="Peptidase S8/S53 domain"/>
    <property type="match status" value="1"/>
</dbReference>
<dbReference type="PATRIC" id="fig|281456.6.peg.1249"/>
<feature type="active site" description="Charge relay system" evidence="7">
    <location>
        <position position="223"/>
    </location>
</feature>
<dbReference type="PROSITE" id="PS00137">
    <property type="entry name" value="SUBTILASE_HIS"/>
    <property type="match status" value="1"/>
</dbReference>
<reference evidence="12" key="1">
    <citation type="submission" date="2015-07" db="EMBL/GenBank/DDBJ databases">
        <title>Complete Genome of Thermincola ferriacetica strain Z-0001T.</title>
        <authorList>
            <person name="Lusk B."/>
            <person name="Badalamenti J.P."/>
            <person name="Parameswaran P."/>
            <person name="Bond D.R."/>
            <person name="Torres C.I."/>
        </authorList>
    </citation>
    <scope>NUCLEOTIDE SEQUENCE [LARGE SCALE GENOMIC DNA]</scope>
    <source>
        <strain evidence="12">Z-0001</strain>
    </source>
</reference>
<dbReference type="InterPro" id="IPR000209">
    <property type="entry name" value="Peptidase_S8/S53_dom"/>
</dbReference>
<dbReference type="Pfam" id="PF00082">
    <property type="entry name" value="Peptidase_S8"/>
    <property type="match status" value="1"/>
</dbReference>
<feature type="active site" description="Charge relay system" evidence="7">
    <location>
        <position position="385"/>
    </location>
</feature>
<dbReference type="EMBL" id="LGTE01000006">
    <property type="protein sequence ID" value="KNZ70036.1"/>
    <property type="molecule type" value="Genomic_DNA"/>
</dbReference>
<dbReference type="PROSITE" id="PS00138">
    <property type="entry name" value="SUBTILASE_SER"/>
    <property type="match status" value="1"/>
</dbReference>
<evidence type="ECO:0000256" key="4">
    <source>
        <dbReference type="ARBA" id="ARBA00022670"/>
    </source>
</evidence>
<keyword evidence="4 7" id="KW-0645">Protease</keyword>
<dbReference type="PANTHER" id="PTHR43806:SF11">
    <property type="entry name" value="CEREVISIN-RELATED"/>
    <property type="match status" value="1"/>
</dbReference>
<dbReference type="AlphaFoldDB" id="A0A0L6W3J7"/>
<dbReference type="Gene3D" id="2.60.40.10">
    <property type="entry name" value="Immunoglobulins"/>
    <property type="match status" value="3"/>
</dbReference>
<feature type="domain" description="Fervidolysin-like N-terminal prodomain" evidence="10">
    <location>
        <begin position="78"/>
        <end position="143"/>
    </location>
</feature>
<accession>A0A0L6W3J7</accession>
<organism evidence="11 12">
    <name type="scientific">Thermincola ferriacetica</name>
    <dbReference type="NCBI Taxonomy" id="281456"/>
    <lineage>
        <taxon>Bacteria</taxon>
        <taxon>Bacillati</taxon>
        <taxon>Bacillota</taxon>
        <taxon>Clostridia</taxon>
        <taxon>Eubacteriales</taxon>
        <taxon>Thermincolaceae</taxon>
        <taxon>Thermincola</taxon>
    </lineage>
</organism>
<dbReference type="GO" id="GO:0005576">
    <property type="term" value="C:extracellular region"/>
    <property type="evidence" value="ECO:0007669"/>
    <property type="project" value="UniProtKB-SubCell"/>
</dbReference>
<sequence precursor="true">MVRDLKSFIGKFLAVLFLCLTLLAPVSGLFTFPALATPSSFNAGRNDIISNNLVSNRVYKEQNSVFAKIHMIGRKPLYVPDEILVKVKEGKSLGHVMSGLDGKLVKEDKKSRVQKIKLSKGVNLLSAVEAYRTNPNVEYVEPNYIRKPSYIPNDPDLYKQWGIDKTRVKEAWNISKGDSSTIIAIIDTGIDFNHPDLAAKIVYPYDSVTDSTNILQVKDYQGHGTHVAGIAAATIDNNIGIAGIAGNVKIMPVKAYNDEYGGFSDMDIADAIYWAVDHGARVINLSLGGYGYSFTLQNAVNYALNKNVVVVAAAGNDSTDIPTYPAAYEGVIGVAATDEYDSDAVFSNFGSYIDISAPGTNIYSTVPTYYVSGFSINYDYSHGTSMASPAVAGLAGLILSVNPSLNRVQVESYICQNAQDINVTGTEAGWDPYTGWGRINAYKTLLAVLSPKGYLDSPKEGQTLSGTVNVIGWFLDGSGVSKIEILVDGVVKGQAVYGDTRLDVGRVFPAYNNNNSGFHYSLDTTKLSNGTHTVTIRETGANGSQTILPARTVTVLNSLPAKGYLDSPKEGQTLSGTVNVIGWFLDGSGVSKIEILVDGVVKGQAVYGDTRLDVGRVLPAYNNNNSGFHYSLDTTKLSNGTHTVTIRETGANGSQTILPARTVTVLNSLPAKGYLDSPKEGQTLSGTVNVIGWFLDGDGVSKIEVIVDGIIQGQAYYGVNREDVYNVLPAYDNHNSGYSYSLDTTQLTNGSHQITIRETSLLGKETNLPSRSVVVIN</sequence>
<comment type="similarity">
    <text evidence="2 7 8">Belongs to the peptidase S8 family.</text>
</comment>
<evidence type="ECO:0000313" key="12">
    <source>
        <dbReference type="Proteomes" id="UP000037175"/>
    </source>
</evidence>
<dbReference type="PRINTS" id="PR00723">
    <property type="entry name" value="SUBTILISIN"/>
</dbReference>
<dbReference type="InterPro" id="IPR054399">
    <property type="entry name" value="Fervidolysin-like_N_prodom"/>
</dbReference>
<keyword evidence="6 7" id="KW-0720">Serine protease</keyword>
<dbReference type="PANTHER" id="PTHR43806">
    <property type="entry name" value="PEPTIDASE S8"/>
    <property type="match status" value="1"/>
</dbReference>
<dbReference type="Proteomes" id="UP000037175">
    <property type="component" value="Unassembled WGS sequence"/>
</dbReference>
<keyword evidence="3" id="KW-0964">Secreted</keyword>
<dbReference type="InterPro" id="IPR050131">
    <property type="entry name" value="Peptidase_S8_subtilisin-like"/>
</dbReference>
<comment type="caution">
    <text evidence="11">The sequence shown here is derived from an EMBL/GenBank/DDBJ whole genome shotgun (WGS) entry which is preliminary data.</text>
</comment>
<protein>
    <submittedName>
        <fullName evidence="11">Peptidase S8 and S53 subtilisin kexin sedolisin</fullName>
    </submittedName>
</protein>
<dbReference type="InterPro" id="IPR034084">
    <property type="entry name" value="Thermitase-like_dom"/>
</dbReference>
<dbReference type="GO" id="GO:0004252">
    <property type="term" value="F:serine-type endopeptidase activity"/>
    <property type="evidence" value="ECO:0007669"/>
    <property type="project" value="UniProtKB-UniRule"/>
</dbReference>
<keyword evidence="5 7" id="KW-0378">Hydrolase</keyword>
<dbReference type="InterPro" id="IPR015500">
    <property type="entry name" value="Peptidase_S8_subtilisin-rel"/>
</dbReference>
<dbReference type="InterPro" id="IPR013783">
    <property type="entry name" value="Ig-like_fold"/>
</dbReference>
<dbReference type="InterPro" id="IPR036852">
    <property type="entry name" value="Peptidase_S8/S53_dom_sf"/>
</dbReference>
<proteinExistence type="inferred from homology"/>
<comment type="subcellular location">
    <subcellularLocation>
        <location evidence="1">Secreted</location>
    </subcellularLocation>
</comment>
<dbReference type="GO" id="GO:0006508">
    <property type="term" value="P:proteolysis"/>
    <property type="evidence" value="ECO:0007669"/>
    <property type="project" value="UniProtKB-KW"/>
</dbReference>
<evidence type="ECO:0000256" key="6">
    <source>
        <dbReference type="ARBA" id="ARBA00022825"/>
    </source>
</evidence>
<evidence type="ECO:0000259" key="10">
    <source>
        <dbReference type="Pfam" id="PF22148"/>
    </source>
</evidence>
<evidence type="ECO:0000313" key="11">
    <source>
        <dbReference type="EMBL" id="KNZ70036.1"/>
    </source>
</evidence>
<dbReference type="InterPro" id="IPR023828">
    <property type="entry name" value="Peptidase_S8_Ser-AS"/>
</dbReference>
<evidence type="ECO:0000259" key="9">
    <source>
        <dbReference type="Pfam" id="PF00082"/>
    </source>
</evidence>
<evidence type="ECO:0000256" key="3">
    <source>
        <dbReference type="ARBA" id="ARBA00022525"/>
    </source>
</evidence>